<dbReference type="AlphaFoldDB" id="W9XKB7"/>
<dbReference type="OrthoDB" id="4155711at2759"/>
<proteinExistence type="predicted"/>
<protein>
    <submittedName>
        <fullName evidence="1">Uncharacterized protein</fullName>
    </submittedName>
</protein>
<comment type="caution">
    <text evidence="1">The sequence shown here is derived from an EMBL/GenBank/DDBJ whole genome shotgun (WGS) entry which is preliminary data.</text>
</comment>
<name>W9XKB7_9EURO</name>
<dbReference type="GeneID" id="19171056"/>
<dbReference type="Proteomes" id="UP000019478">
    <property type="component" value="Unassembled WGS sequence"/>
</dbReference>
<dbReference type="RefSeq" id="XP_007735256.1">
    <property type="nucleotide sequence ID" value="XM_007737066.1"/>
</dbReference>
<organism evidence="1 2">
    <name type="scientific">Capronia epimyces CBS 606.96</name>
    <dbReference type="NCBI Taxonomy" id="1182542"/>
    <lineage>
        <taxon>Eukaryota</taxon>
        <taxon>Fungi</taxon>
        <taxon>Dikarya</taxon>
        <taxon>Ascomycota</taxon>
        <taxon>Pezizomycotina</taxon>
        <taxon>Eurotiomycetes</taxon>
        <taxon>Chaetothyriomycetidae</taxon>
        <taxon>Chaetothyriales</taxon>
        <taxon>Herpotrichiellaceae</taxon>
        <taxon>Capronia</taxon>
    </lineage>
</organism>
<reference evidence="1 2" key="1">
    <citation type="submission" date="2013-03" db="EMBL/GenBank/DDBJ databases">
        <title>The Genome Sequence of Capronia epimyces CBS 606.96.</title>
        <authorList>
            <consortium name="The Broad Institute Genomics Platform"/>
            <person name="Cuomo C."/>
            <person name="de Hoog S."/>
            <person name="Gorbushina A."/>
            <person name="Walker B."/>
            <person name="Young S.K."/>
            <person name="Zeng Q."/>
            <person name="Gargeya S."/>
            <person name="Fitzgerald M."/>
            <person name="Haas B."/>
            <person name="Abouelleil A."/>
            <person name="Allen A.W."/>
            <person name="Alvarado L."/>
            <person name="Arachchi H.M."/>
            <person name="Berlin A.M."/>
            <person name="Chapman S.B."/>
            <person name="Gainer-Dewar J."/>
            <person name="Goldberg J."/>
            <person name="Griggs A."/>
            <person name="Gujja S."/>
            <person name="Hansen M."/>
            <person name="Howarth C."/>
            <person name="Imamovic A."/>
            <person name="Ireland A."/>
            <person name="Larimer J."/>
            <person name="McCowan C."/>
            <person name="Murphy C."/>
            <person name="Pearson M."/>
            <person name="Poon T.W."/>
            <person name="Priest M."/>
            <person name="Roberts A."/>
            <person name="Saif S."/>
            <person name="Shea T."/>
            <person name="Sisk P."/>
            <person name="Sykes S."/>
            <person name="Wortman J."/>
            <person name="Nusbaum C."/>
            <person name="Birren B."/>
        </authorList>
    </citation>
    <scope>NUCLEOTIDE SEQUENCE [LARGE SCALE GENOMIC DNA]</scope>
    <source>
        <strain evidence="1 2">CBS 606.96</strain>
    </source>
</reference>
<dbReference type="HOGENOM" id="CLU_549851_0_0_1"/>
<accession>W9XKB7</accession>
<evidence type="ECO:0000313" key="1">
    <source>
        <dbReference type="EMBL" id="EXJ80668.1"/>
    </source>
</evidence>
<dbReference type="EMBL" id="AMGY01000006">
    <property type="protein sequence ID" value="EXJ80668.1"/>
    <property type="molecule type" value="Genomic_DNA"/>
</dbReference>
<keyword evidence="2" id="KW-1185">Reference proteome</keyword>
<dbReference type="eggNOG" id="ENOG502R8PK">
    <property type="taxonomic scope" value="Eukaryota"/>
</dbReference>
<sequence>MRSLSRLPSFAGLVILGFSLVYLFRHGPVIQANWDSAELWNNIAETANGYKYSSELKLSPSNTGDDSSTPSPASSISTQSYEAAFAAPSQSTRTALPPSGQNSNSNAQLGCPCPKPNLVLSAIDGPGWQDQIFIFMQSLELALGEESLAAHRQKSCPPAAVTVKIIVPQSLSQELPTGFTALLQRYPSLEFVGSLPEITDVPVVLRRFQGWADLLNTVSGQYDNVLVCDLDVVFQRNPFAMPMRPDTEILFFAEWRGLKIGQCSVHVAWFNHCASPETGSFIGHEESSAYMHLNRICAGSVYGTARAIAVYMDLMATQLQRSNYQCNDQAMHIHIYYSSLLDNTLRSKGLGRAVLVPNEEALFGSIGTTPMVTFNEWGEILNEQGQVQHAVHQYKTHSLLSDIVWRKYGWLTEVGQPEPIPSVAKMVEEAAGALDLSGSSHDADSIDDNLGSHGAEYDLKYVRHDDHDGGEAEYQQYRLVSVSSDTCGKREDLCSCKYEDCQVHYEWY</sequence>
<evidence type="ECO:0000313" key="2">
    <source>
        <dbReference type="Proteomes" id="UP000019478"/>
    </source>
</evidence>
<gene>
    <name evidence="1" type="ORF">A1O3_06952</name>
</gene>